<evidence type="ECO:0000256" key="1">
    <source>
        <dbReference type="ARBA" id="ARBA00022679"/>
    </source>
</evidence>
<dbReference type="EMBL" id="JAUBYV010000011">
    <property type="protein sequence ID" value="KAK2623986.1"/>
    <property type="molecule type" value="Genomic_DNA"/>
</dbReference>
<dbReference type="Gene3D" id="3.40.50.11350">
    <property type="match status" value="1"/>
</dbReference>
<organism evidence="4 5">
    <name type="scientific">Diplocarpon rosae</name>
    <dbReference type="NCBI Taxonomy" id="946125"/>
    <lineage>
        <taxon>Eukaryota</taxon>
        <taxon>Fungi</taxon>
        <taxon>Dikarya</taxon>
        <taxon>Ascomycota</taxon>
        <taxon>Pezizomycotina</taxon>
        <taxon>Leotiomycetes</taxon>
        <taxon>Helotiales</taxon>
        <taxon>Drepanopezizaceae</taxon>
        <taxon>Diplocarpon</taxon>
    </lineage>
</organism>
<evidence type="ECO:0000313" key="5">
    <source>
        <dbReference type="Proteomes" id="UP001285354"/>
    </source>
</evidence>
<keyword evidence="2" id="KW-0294">Fucose metabolism</keyword>
<dbReference type="AlphaFoldDB" id="A0AAD9WC43"/>
<comment type="caution">
    <text evidence="4">The sequence shown here is derived from an EMBL/GenBank/DDBJ whole genome shotgun (WGS) entry which is preliminary data.</text>
</comment>
<keyword evidence="5" id="KW-1185">Reference proteome</keyword>
<proteinExistence type="predicted"/>
<reference evidence="4" key="1">
    <citation type="submission" date="2023-06" db="EMBL/GenBank/DDBJ databases">
        <title>Draft genome of Marssonina rosae.</title>
        <authorList>
            <person name="Cheng Q."/>
        </authorList>
    </citation>
    <scope>NUCLEOTIDE SEQUENCE</scope>
    <source>
        <strain evidence="4">R4</strain>
    </source>
</reference>
<sequence length="473" mass="52633">MAAWSTSQRLLKSIIPAVLLVLVLTYLNHSSPRIALSHHIWTEDAEYFEEIQVEETLDARAKFIQDAARWEIEGPFDDAPLRQLCSSKEWTPGLTFRCDDAFGGVGNIRNMFLTCIRYAIEAGATGLVVPQIKARDADLKDLTSGQTRPFSYMFDEEFFASSLAAACPQIEVTRSDLYHEPAIKIAMTPRDLSPNRRLSRVMDFAPEWRALFDKWLAETGAPGAEIGSSPILVSIHPSWFEWPILYDDPKFIATFGRILRLDSTILQLAGTTLYALNEKYNMSLEAGKTGVPARGKFYGAHLRTASDAVAANFASYDEQSSAYLEEAAEKKLGTIYLASGSPPDIERFTVAAAERGINVTTKATLLREDPVYADTLKAIESLTWDQQALIDFIVLLRSSHFGGTWASSFAYNIAFKRHVAAAGGTWLPSDLAREIGVTTRSENIKEGHTFQDTLNTIFGARGQGLWFEMSMWP</sequence>
<gene>
    <name evidence="4" type="ORF">QTJ16_006620</name>
</gene>
<keyword evidence="3" id="KW-0119">Carbohydrate metabolism</keyword>
<dbReference type="Proteomes" id="UP001285354">
    <property type="component" value="Unassembled WGS sequence"/>
</dbReference>
<evidence type="ECO:0000256" key="2">
    <source>
        <dbReference type="ARBA" id="ARBA00023253"/>
    </source>
</evidence>
<protein>
    <recommendedName>
        <fullName evidence="6">Alternative oxidase</fullName>
    </recommendedName>
</protein>
<dbReference type="Pfam" id="PF10250">
    <property type="entry name" value="O-FucT"/>
    <property type="match status" value="1"/>
</dbReference>
<keyword evidence="1" id="KW-0808">Transferase</keyword>
<name>A0AAD9WC43_9HELO</name>
<dbReference type="InterPro" id="IPR019378">
    <property type="entry name" value="GDP-Fuc_O-FucTrfase"/>
</dbReference>
<evidence type="ECO:0000256" key="3">
    <source>
        <dbReference type="ARBA" id="ARBA00023277"/>
    </source>
</evidence>
<accession>A0AAD9WC43</accession>
<evidence type="ECO:0008006" key="6">
    <source>
        <dbReference type="Google" id="ProtNLM"/>
    </source>
</evidence>
<dbReference type="GO" id="GO:0006004">
    <property type="term" value="P:fucose metabolic process"/>
    <property type="evidence" value="ECO:0007669"/>
    <property type="project" value="UniProtKB-KW"/>
</dbReference>
<evidence type="ECO:0000313" key="4">
    <source>
        <dbReference type="EMBL" id="KAK2623986.1"/>
    </source>
</evidence>
<dbReference type="GO" id="GO:0016740">
    <property type="term" value="F:transferase activity"/>
    <property type="evidence" value="ECO:0007669"/>
    <property type="project" value="UniProtKB-KW"/>
</dbReference>
<dbReference type="CDD" id="cd11296">
    <property type="entry name" value="O-FucT_like"/>
    <property type="match status" value="1"/>
</dbReference>